<comment type="catalytic activity">
    <reaction evidence="1">
        <text>(2R)-2-phosphoglycerate = (2R)-3-phosphoglycerate</text>
        <dbReference type="Rhea" id="RHEA:15901"/>
        <dbReference type="ChEBI" id="CHEBI:58272"/>
        <dbReference type="ChEBI" id="CHEBI:58289"/>
        <dbReference type="EC" id="5.4.2.12"/>
    </reaction>
</comment>
<evidence type="ECO:0000256" key="5">
    <source>
        <dbReference type="ARBA" id="ARBA00023152"/>
    </source>
</evidence>
<dbReference type="PANTHER" id="PTHR31209">
    <property type="entry name" value="COFACTOR-INDEPENDENT PHOSPHOGLYCERATE MUTASE"/>
    <property type="match status" value="1"/>
</dbReference>
<protein>
    <submittedName>
        <fullName evidence="8">2,3-bisphosphoglycerate-independent phosphoglycerate mutase</fullName>
    </submittedName>
</protein>
<dbReference type="PANTHER" id="PTHR31209:SF0">
    <property type="entry name" value="METALLOENZYME DOMAIN-CONTAINING PROTEIN"/>
    <property type="match status" value="1"/>
</dbReference>
<dbReference type="GO" id="GO:0006096">
    <property type="term" value="P:glycolytic process"/>
    <property type="evidence" value="ECO:0007669"/>
    <property type="project" value="UniProtKB-KW"/>
</dbReference>
<dbReference type="InterPro" id="IPR017850">
    <property type="entry name" value="Alkaline_phosphatase_core_sf"/>
</dbReference>
<dbReference type="NCBIfam" id="TIGR00306">
    <property type="entry name" value="apgM"/>
    <property type="match status" value="1"/>
</dbReference>
<dbReference type="EMBL" id="DTMZ01000112">
    <property type="protein sequence ID" value="HGD13426.1"/>
    <property type="molecule type" value="Genomic_DNA"/>
</dbReference>
<evidence type="ECO:0000256" key="1">
    <source>
        <dbReference type="ARBA" id="ARBA00000370"/>
    </source>
</evidence>
<reference evidence="8" key="1">
    <citation type="journal article" date="2020" name="mSystems">
        <title>Genome- and Community-Level Interaction Insights into Carbon Utilization and Element Cycling Functions of Hydrothermarchaeota in Hydrothermal Sediment.</title>
        <authorList>
            <person name="Zhou Z."/>
            <person name="Liu Y."/>
            <person name="Xu W."/>
            <person name="Pan J."/>
            <person name="Luo Z.H."/>
            <person name="Li M."/>
        </authorList>
    </citation>
    <scope>NUCLEOTIDE SEQUENCE [LARGE SCALE GENOMIC DNA]</scope>
    <source>
        <strain evidence="8">SpSt-914</strain>
    </source>
</reference>
<organism evidence="8">
    <name type="scientific">candidate division WOR-3 bacterium</name>
    <dbReference type="NCBI Taxonomy" id="2052148"/>
    <lineage>
        <taxon>Bacteria</taxon>
        <taxon>Bacteria division WOR-3</taxon>
    </lineage>
</organism>
<dbReference type="InterPro" id="IPR004456">
    <property type="entry name" value="Pglycerate_mutase_ApgM"/>
</dbReference>
<dbReference type="Pfam" id="PF01676">
    <property type="entry name" value="Metalloenzyme"/>
    <property type="match status" value="1"/>
</dbReference>
<evidence type="ECO:0000256" key="6">
    <source>
        <dbReference type="SAM" id="MobiDB-lite"/>
    </source>
</evidence>
<dbReference type="Pfam" id="PF10143">
    <property type="entry name" value="PhosphMutase"/>
    <property type="match status" value="1"/>
</dbReference>
<dbReference type="InterPro" id="IPR006124">
    <property type="entry name" value="Metalloenzyme"/>
</dbReference>
<evidence type="ECO:0000256" key="3">
    <source>
        <dbReference type="ARBA" id="ARBA00004921"/>
    </source>
</evidence>
<dbReference type="Gene3D" id="3.30.70.2130">
    <property type="entry name" value="Metalloenzyme domain"/>
    <property type="match status" value="1"/>
</dbReference>
<comment type="caution">
    <text evidence="8">The sequence shown here is derived from an EMBL/GenBank/DDBJ whole genome shotgun (WGS) entry which is preliminary data.</text>
</comment>
<evidence type="ECO:0000313" key="8">
    <source>
        <dbReference type="EMBL" id="HGD13426.1"/>
    </source>
</evidence>
<comment type="similarity">
    <text evidence="4">Belongs to the BPG-independent phosphoglycerate mutase family. A-PGAM subfamily.</text>
</comment>
<keyword evidence="5" id="KW-0324">Glycolysis</keyword>
<gene>
    <name evidence="8" type="ORF">ENX16_05040</name>
</gene>
<evidence type="ECO:0000256" key="2">
    <source>
        <dbReference type="ARBA" id="ARBA00002315"/>
    </source>
</evidence>
<dbReference type="InterPro" id="IPR042253">
    <property type="entry name" value="Pglycerate_mutase_ApgM_sf"/>
</dbReference>
<dbReference type="Gene3D" id="3.40.720.10">
    <property type="entry name" value="Alkaline Phosphatase, subunit A"/>
    <property type="match status" value="2"/>
</dbReference>
<evidence type="ECO:0000259" key="7">
    <source>
        <dbReference type="Pfam" id="PF01676"/>
    </source>
</evidence>
<feature type="region of interest" description="Disordered" evidence="6">
    <location>
        <begin position="175"/>
        <end position="194"/>
    </location>
</feature>
<dbReference type="SUPFAM" id="SSF53649">
    <property type="entry name" value="Alkaline phosphatase-like"/>
    <property type="match status" value="1"/>
</dbReference>
<evidence type="ECO:0000256" key="4">
    <source>
        <dbReference type="ARBA" id="ARBA00005524"/>
    </source>
</evidence>
<dbReference type="GO" id="GO:0046872">
    <property type="term" value="F:metal ion binding"/>
    <property type="evidence" value="ECO:0007669"/>
    <property type="project" value="InterPro"/>
</dbReference>
<feature type="domain" description="Metalloenzyme" evidence="7">
    <location>
        <begin position="14"/>
        <end position="394"/>
    </location>
</feature>
<dbReference type="NCBIfam" id="NF003160">
    <property type="entry name" value="PRK04135.1"/>
    <property type="match status" value="1"/>
</dbReference>
<comment type="pathway">
    <text evidence="3">Carbohydrate degradation.</text>
</comment>
<accession>A0A7V3V076</accession>
<dbReference type="GO" id="GO:0004619">
    <property type="term" value="F:phosphoglycerate mutase activity"/>
    <property type="evidence" value="ECO:0007669"/>
    <property type="project" value="UniProtKB-EC"/>
</dbReference>
<sequence>MFDYTLVPLEPNAQKIVLVILDGLGGLPLKDKTELETAWVPNLDKLAVSSALGKMVPIARGVTPGSGAAHLAIFGYDPVRYPVGRGVLEALGSGLMPGKGDLCARANFATVDERGIIIDRRAKEQGKRMRTEECVTLCAKLQEKIRAIEDVKVTIKPGKEHRFVVMFSGEGLADGLADSDPGKEGRSVQPVRAQRPEAEKSARIVNRFVTLCAQELQGRARANYVLLRGLTLPPELPDFQKRYQLRAAAIAAYPMYRGLARLVGMEVLDCGETWDSELTALENNYANYDFFYIHFKEFDQAGEDGNFDKKVELLERFDEQAVPRLLRLNPDVLCITGDHSTPAVLKGHSWHTVPFLLHSRWVRVHSYAEEFGERACIRGSLGLIFGQEVMPLLLANALKLGKFGA</sequence>
<name>A0A7V3V076_UNCW3</name>
<proteinExistence type="inferred from homology"/>
<comment type="function">
    <text evidence="2">Catalyzes the interconversion of 2-phosphoglycerate and 3-phosphoglycerate.</text>
</comment>
<dbReference type="AlphaFoldDB" id="A0A7V3V076"/>
<dbReference type="CDD" id="cd16011">
    <property type="entry name" value="iPGM_like"/>
    <property type="match status" value="1"/>
</dbReference>
<dbReference type="PIRSF" id="PIRSF006392">
    <property type="entry name" value="IPGAM_arch"/>
    <property type="match status" value="1"/>
</dbReference>